<evidence type="ECO:0000313" key="2">
    <source>
        <dbReference type="EMBL" id="CAF1372366.1"/>
    </source>
</evidence>
<dbReference type="EMBL" id="CAJOBC010076429">
    <property type="protein sequence ID" value="CAF4260080.1"/>
    <property type="molecule type" value="Genomic_DNA"/>
</dbReference>
<comment type="caution">
    <text evidence="2">The sequence shown here is derived from an EMBL/GenBank/DDBJ whole genome shotgun (WGS) entry which is preliminary data.</text>
</comment>
<dbReference type="Proteomes" id="UP000663829">
    <property type="component" value="Unassembled WGS sequence"/>
</dbReference>
<dbReference type="EMBL" id="CAJNOQ010015989">
    <property type="protein sequence ID" value="CAF1372366.1"/>
    <property type="molecule type" value="Genomic_DNA"/>
</dbReference>
<accession>A0A815IZE6</accession>
<evidence type="ECO:0000313" key="4">
    <source>
        <dbReference type="Proteomes" id="UP000663829"/>
    </source>
</evidence>
<protein>
    <recommendedName>
        <fullName evidence="1">2',5'-phosphodiesterase 12-like N-terminal domain-containing protein</fullName>
    </recommendedName>
</protein>
<dbReference type="AlphaFoldDB" id="A0A815IZE6"/>
<proteinExistence type="predicted"/>
<organism evidence="2 4">
    <name type="scientific">Didymodactylos carnosus</name>
    <dbReference type="NCBI Taxonomy" id="1234261"/>
    <lineage>
        <taxon>Eukaryota</taxon>
        <taxon>Metazoa</taxon>
        <taxon>Spiralia</taxon>
        <taxon>Gnathifera</taxon>
        <taxon>Rotifera</taxon>
        <taxon>Eurotatoria</taxon>
        <taxon>Bdelloidea</taxon>
        <taxon>Philodinida</taxon>
        <taxon>Philodinidae</taxon>
        <taxon>Didymodactylos</taxon>
    </lineage>
</organism>
<dbReference type="InterPro" id="IPR048821">
    <property type="entry name" value="PDE12-like_N"/>
</dbReference>
<dbReference type="Pfam" id="PF21171">
    <property type="entry name" value="PDE12-like_N"/>
    <property type="match status" value="1"/>
</dbReference>
<evidence type="ECO:0000313" key="3">
    <source>
        <dbReference type="EMBL" id="CAF4260080.1"/>
    </source>
</evidence>
<keyword evidence="4" id="KW-1185">Reference proteome</keyword>
<gene>
    <name evidence="2" type="ORF">GPM918_LOCUS31920</name>
    <name evidence="3" type="ORF">SRO942_LOCUS32575</name>
</gene>
<evidence type="ECO:0000259" key="1">
    <source>
        <dbReference type="Pfam" id="PF21171"/>
    </source>
</evidence>
<sequence length="133" mass="15574">MAIVRLEFGSLEHCLFDWYVTNDLKEEDENQEGDNKISWTHIHHGPVCIFSDEHVNKYVKVTCLPRNSNLRFGLFAECISKNRIIPCPKDLPMTSRHEMTKEYVPDNQKFPRHETKVKTKQCDFIVVKPIVSV</sequence>
<reference evidence="2" key="1">
    <citation type="submission" date="2021-02" db="EMBL/GenBank/DDBJ databases">
        <authorList>
            <person name="Nowell W R."/>
        </authorList>
    </citation>
    <scope>NUCLEOTIDE SEQUENCE</scope>
</reference>
<dbReference type="Proteomes" id="UP000681722">
    <property type="component" value="Unassembled WGS sequence"/>
</dbReference>
<name>A0A815IZE6_9BILA</name>
<feature type="domain" description="2',5'-phosphodiesterase 12-like N-terminal" evidence="1">
    <location>
        <begin position="4"/>
        <end position="80"/>
    </location>
</feature>